<proteinExistence type="predicted"/>
<sequence>MEYKILITEIASAPTYILSTSTDKRKVLILHGYGSNKEEMLGCALSVVKAGFKVYVCDLPGHGEHKDKLNWKSVKEFIQNLKNLEFEIVIGHSLGARLACLFFCPKLILISPPFEAKFKGSKKELVKILRARRVKEEKYYQGLIEVLNSLPEFSFDKAQKVLLLYSNNDLDTVKTAVQKAKELGAQIEI</sequence>
<evidence type="ECO:0000313" key="2">
    <source>
        <dbReference type="EMBL" id="HDD35766.1"/>
    </source>
</evidence>
<dbReference type="Gene3D" id="3.40.50.1820">
    <property type="entry name" value="alpha/beta hydrolase"/>
    <property type="match status" value="1"/>
</dbReference>
<dbReference type="InterPro" id="IPR029058">
    <property type="entry name" value="AB_hydrolase_fold"/>
</dbReference>
<feature type="non-terminal residue" evidence="2">
    <location>
        <position position="189"/>
    </location>
</feature>
<protein>
    <submittedName>
        <fullName evidence="2">Alpha/beta fold hydrolase</fullName>
    </submittedName>
</protein>
<dbReference type="Proteomes" id="UP000885706">
    <property type="component" value="Unassembled WGS sequence"/>
</dbReference>
<gene>
    <name evidence="2" type="ORF">ENF30_03080</name>
</gene>
<comment type="caution">
    <text evidence="2">The sequence shown here is derived from an EMBL/GenBank/DDBJ whole genome shotgun (WGS) entry which is preliminary data.</text>
</comment>
<dbReference type="GO" id="GO:0016787">
    <property type="term" value="F:hydrolase activity"/>
    <property type="evidence" value="ECO:0007669"/>
    <property type="project" value="UniProtKB-KW"/>
</dbReference>
<organism evidence="2">
    <name type="scientific">Desulfofervidus auxilii</name>
    <dbReference type="NCBI Taxonomy" id="1621989"/>
    <lineage>
        <taxon>Bacteria</taxon>
        <taxon>Pseudomonadati</taxon>
        <taxon>Thermodesulfobacteriota</taxon>
        <taxon>Candidatus Desulfofervidia</taxon>
        <taxon>Candidatus Desulfofervidales</taxon>
        <taxon>Candidatus Desulfofervidaceae</taxon>
        <taxon>Candidatus Desulfofervidus</taxon>
    </lineage>
</organism>
<name>A0A7V0NEK6_DESA2</name>
<dbReference type="EMBL" id="DQWQ01000137">
    <property type="protein sequence ID" value="HDD35766.1"/>
    <property type="molecule type" value="Genomic_DNA"/>
</dbReference>
<evidence type="ECO:0000259" key="1">
    <source>
        <dbReference type="Pfam" id="PF12697"/>
    </source>
</evidence>
<keyword evidence="2" id="KW-0378">Hydrolase</keyword>
<accession>A0A7V0NEK6</accession>
<dbReference type="AlphaFoldDB" id="A0A7V0NEK6"/>
<dbReference type="InterPro" id="IPR000073">
    <property type="entry name" value="AB_hydrolase_1"/>
</dbReference>
<dbReference type="SUPFAM" id="SSF53474">
    <property type="entry name" value="alpha/beta-Hydrolases"/>
    <property type="match status" value="1"/>
</dbReference>
<reference evidence="2" key="1">
    <citation type="journal article" date="2020" name="mSystems">
        <title>Genome- and Community-Level Interaction Insights into Carbon Utilization and Element Cycling Functions of Hydrothermarchaeota in Hydrothermal Sediment.</title>
        <authorList>
            <person name="Zhou Z."/>
            <person name="Liu Y."/>
            <person name="Xu W."/>
            <person name="Pan J."/>
            <person name="Luo Z.H."/>
            <person name="Li M."/>
        </authorList>
    </citation>
    <scope>NUCLEOTIDE SEQUENCE [LARGE SCALE GENOMIC DNA]</scope>
    <source>
        <strain evidence="2">HyVt-113</strain>
    </source>
</reference>
<feature type="domain" description="AB hydrolase-1" evidence="1">
    <location>
        <begin position="27"/>
        <end position="118"/>
    </location>
</feature>
<dbReference type="Pfam" id="PF12697">
    <property type="entry name" value="Abhydrolase_6"/>
    <property type="match status" value="1"/>
</dbReference>